<evidence type="ECO:0000313" key="3">
    <source>
        <dbReference type="EnsemblMetazoa" id="XP_050509002.1"/>
    </source>
</evidence>
<dbReference type="RefSeq" id="XP_050509002.1">
    <property type="nucleotide sequence ID" value="XM_050653045.1"/>
</dbReference>
<proteinExistence type="predicted"/>
<dbReference type="GeneID" id="126886190"/>
<evidence type="ECO:0000256" key="2">
    <source>
        <dbReference type="SAM" id="Phobius"/>
    </source>
</evidence>
<sequence length="214" mass="24264">MTLKDQTLPFASLSTLPISFSTTESSTDIANSSSFPGPIDLAITILKPITTIETDELWHPIVFNENSSRYFDTIESLLTFDADNASGNISSRDNRTILVNNATVQLVSMILTAIILGFIILSTIIENWCKAKDYNDTKKKVSEGSRKSRRKAQDQNKSLTSYQDKVRELLEDNFNFQPLYNDRLKITAAKYQHLQELKPSITKDYHSNYDNLPM</sequence>
<organism evidence="3 4">
    <name type="scientific">Diabrotica virgifera virgifera</name>
    <name type="common">western corn rootworm</name>
    <dbReference type="NCBI Taxonomy" id="50390"/>
    <lineage>
        <taxon>Eukaryota</taxon>
        <taxon>Metazoa</taxon>
        <taxon>Ecdysozoa</taxon>
        <taxon>Arthropoda</taxon>
        <taxon>Hexapoda</taxon>
        <taxon>Insecta</taxon>
        <taxon>Pterygota</taxon>
        <taxon>Neoptera</taxon>
        <taxon>Endopterygota</taxon>
        <taxon>Coleoptera</taxon>
        <taxon>Polyphaga</taxon>
        <taxon>Cucujiformia</taxon>
        <taxon>Chrysomeloidea</taxon>
        <taxon>Chrysomelidae</taxon>
        <taxon>Galerucinae</taxon>
        <taxon>Diabroticina</taxon>
        <taxon>Diabroticites</taxon>
        <taxon>Diabrotica</taxon>
    </lineage>
</organism>
<feature type="region of interest" description="Disordered" evidence="1">
    <location>
        <begin position="139"/>
        <end position="160"/>
    </location>
</feature>
<keyword evidence="2" id="KW-0812">Transmembrane</keyword>
<keyword evidence="2" id="KW-1133">Transmembrane helix</keyword>
<feature type="compositionally biased region" description="Basic and acidic residues" evidence="1">
    <location>
        <begin position="139"/>
        <end position="154"/>
    </location>
</feature>
<keyword evidence="4" id="KW-1185">Reference proteome</keyword>
<accession>A0ABM5KFM5</accession>
<evidence type="ECO:0000256" key="1">
    <source>
        <dbReference type="SAM" id="MobiDB-lite"/>
    </source>
</evidence>
<reference evidence="3" key="1">
    <citation type="submission" date="2025-05" db="UniProtKB">
        <authorList>
            <consortium name="EnsemblMetazoa"/>
        </authorList>
    </citation>
    <scope>IDENTIFICATION</scope>
</reference>
<dbReference type="Proteomes" id="UP001652700">
    <property type="component" value="Unplaced"/>
</dbReference>
<protein>
    <submittedName>
        <fullName evidence="3">Uncharacterized protein</fullName>
    </submittedName>
</protein>
<name>A0ABM5KFM5_DIAVI</name>
<dbReference type="EnsemblMetazoa" id="XM_050653045.1">
    <property type="protein sequence ID" value="XP_050509002.1"/>
    <property type="gene ID" value="LOC126886190"/>
</dbReference>
<feature type="transmembrane region" description="Helical" evidence="2">
    <location>
        <begin position="106"/>
        <end position="129"/>
    </location>
</feature>
<keyword evidence="2" id="KW-0472">Membrane</keyword>
<evidence type="ECO:0000313" key="4">
    <source>
        <dbReference type="Proteomes" id="UP001652700"/>
    </source>
</evidence>